<accession>A0ABR1GRA6</accession>
<evidence type="ECO:0008006" key="4">
    <source>
        <dbReference type="Google" id="ProtNLM"/>
    </source>
</evidence>
<sequence>MPAPSRDHDSGKRKHATNLSKDAGDSKRLRTKVPQLASPSLIKPHESALAELAPKYDVLAASVISSTQIRKRVTYITSHLLVQAEKPRVALLYARTADVCKLITVVEQCKRVLHDEGKTWYQYNQLFELPEEPRKREVVEETRLGNEADEDEDEDEDDDSDDFEVMQSRFEDAVLPPPSSNSARSMRVFLSIAPVPELKSKKGVTVQSKESKA</sequence>
<name>A0ABR1GRA6_9HYPO</name>
<feature type="region of interest" description="Disordered" evidence="1">
    <location>
        <begin position="136"/>
        <end position="182"/>
    </location>
</feature>
<reference evidence="2 3" key="1">
    <citation type="journal article" date="2025" name="Microbiol. Resour. Announc.">
        <title>Draft genome sequences for Neonectria magnoliae and Neonectria punicea, canker pathogens of Liriodendron tulipifera and Acer saccharum in West Virginia.</title>
        <authorList>
            <person name="Petronek H.M."/>
            <person name="Kasson M.T."/>
            <person name="Metheny A.M."/>
            <person name="Stauder C.M."/>
            <person name="Lovett B."/>
            <person name="Lynch S.C."/>
            <person name="Garnas J.R."/>
            <person name="Kasson L.R."/>
            <person name="Stajich J.E."/>
        </authorList>
    </citation>
    <scope>NUCLEOTIDE SEQUENCE [LARGE SCALE GENOMIC DNA]</scope>
    <source>
        <strain evidence="2 3">NRRL 64653</strain>
    </source>
</reference>
<evidence type="ECO:0000256" key="1">
    <source>
        <dbReference type="SAM" id="MobiDB-lite"/>
    </source>
</evidence>
<gene>
    <name evidence="2" type="ORF">QQX98_009929</name>
</gene>
<feature type="compositionally biased region" description="Basic and acidic residues" evidence="1">
    <location>
        <begin position="1"/>
        <end position="10"/>
    </location>
</feature>
<dbReference type="EMBL" id="JAZAVJ010000206">
    <property type="protein sequence ID" value="KAK7407918.1"/>
    <property type="molecule type" value="Genomic_DNA"/>
</dbReference>
<organism evidence="2 3">
    <name type="scientific">Neonectria punicea</name>
    <dbReference type="NCBI Taxonomy" id="979145"/>
    <lineage>
        <taxon>Eukaryota</taxon>
        <taxon>Fungi</taxon>
        <taxon>Dikarya</taxon>
        <taxon>Ascomycota</taxon>
        <taxon>Pezizomycotina</taxon>
        <taxon>Sordariomycetes</taxon>
        <taxon>Hypocreomycetidae</taxon>
        <taxon>Hypocreales</taxon>
        <taxon>Nectriaceae</taxon>
        <taxon>Neonectria</taxon>
    </lineage>
</organism>
<feature type="compositionally biased region" description="Acidic residues" evidence="1">
    <location>
        <begin position="147"/>
        <end position="164"/>
    </location>
</feature>
<proteinExistence type="predicted"/>
<evidence type="ECO:0000313" key="2">
    <source>
        <dbReference type="EMBL" id="KAK7407918.1"/>
    </source>
</evidence>
<feature type="compositionally biased region" description="Basic and acidic residues" evidence="1">
    <location>
        <begin position="136"/>
        <end position="146"/>
    </location>
</feature>
<dbReference type="Proteomes" id="UP001498476">
    <property type="component" value="Unassembled WGS sequence"/>
</dbReference>
<evidence type="ECO:0000313" key="3">
    <source>
        <dbReference type="Proteomes" id="UP001498476"/>
    </source>
</evidence>
<protein>
    <recommendedName>
        <fullName evidence="4">DNA/RNA-binding protein Alba-like domain-containing protein</fullName>
    </recommendedName>
</protein>
<comment type="caution">
    <text evidence="2">The sequence shown here is derived from an EMBL/GenBank/DDBJ whole genome shotgun (WGS) entry which is preliminary data.</text>
</comment>
<feature type="region of interest" description="Disordered" evidence="1">
    <location>
        <begin position="1"/>
        <end position="35"/>
    </location>
</feature>
<keyword evidence="3" id="KW-1185">Reference proteome</keyword>